<dbReference type="Proteomes" id="UP000306980">
    <property type="component" value="Unassembled WGS sequence"/>
</dbReference>
<dbReference type="PANTHER" id="PTHR30050:SF4">
    <property type="entry name" value="ATP-BINDING PROTEIN RV3427C IN INSERTION SEQUENCE-RELATED"/>
    <property type="match status" value="1"/>
</dbReference>
<comment type="caution">
    <text evidence="2">The sequence shown here is derived from an EMBL/GenBank/DDBJ whole genome shotgun (WGS) entry which is preliminary data.</text>
</comment>
<dbReference type="Gene3D" id="3.40.50.300">
    <property type="entry name" value="P-loop containing nucleotide triphosphate hydrolases"/>
    <property type="match status" value="1"/>
</dbReference>
<sequence>MALGIANALIQKYHVQPIYISTVNLLNEVKKTYNQGPKTSSQSLVEFFKEARVLVFDDLGLEKTTDWSEEKITEILEERMNNKRPTIITSNIPVQELTNKYPAGRVESRLEKMTFPVTMAEESVRRLIAQKENDKIAEMFFE</sequence>
<accession>A0A5S3QKY2</accession>
<evidence type="ECO:0000313" key="3">
    <source>
        <dbReference type="Proteomes" id="UP000306980"/>
    </source>
</evidence>
<proteinExistence type="predicted"/>
<evidence type="ECO:0000313" key="2">
    <source>
        <dbReference type="EMBL" id="TMN21871.1"/>
    </source>
</evidence>
<protein>
    <recommendedName>
        <fullName evidence="1">IstB-like ATP-binding domain-containing protein</fullName>
    </recommendedName>
</protein>
<dbReference type="OrthoDB" id="2052561at2"/>
<dbReference type="EMBL" id="VCIA01000001">
    <property type="protein sequence ID" value="TMN21871.1"/>
    <property type="molecule type" value="Genomic_DNA"/>
</dbReference>
<name>A0A5S3QKY2_9BACI</name>
<dbReference type="RefSeq" id="WP_138602697.1">
    <property type="nucleotide sequence ID" value="NZ_VCIA01000001.1"/>
</dbReference>
<reference evidence="2 3" key="1">
    <citation type="submission" date="2019-05" db="EMBL/GenBank/DDBJ databases">
        <title>Genomic analysis of Lentibacillus sp. NKC220-2.</title>
        <authorList>
            <person name="Oh Y.J."/>
        </authorList>
    </citation>
    <scope>NUCLEOTIDE SEQUENCE [LARGE SCALE GENOMIC DNA]</scope>
    <source>
        <strain evidence="2 3">NKC220-2</strain>
    </source>
</reference>
<dbReference type="GO" id="GO:0006260">
    <property type="term" value="P:DNA replication"/>
    <property type="evidence" value="ECO:0007669"/>
    <property type="project" value="TreeGrafter"/>
</dbReference>
<dbReference type="AlphaFoldDB" id="A0A5S3QKY2"/>
<evidence type="ECO:0000259" key="1">
    <source>
        <dbReference type="Pfam" id="PF01695"/>
    </source>
</evidence>
<feature type="domain" description="IstB-like ATP-binding" evidence="1">
    <location>
        <begin position="16"/>
        <end position="98"/>
    </location>
</feature>
<dbReference type="SUPFAM" id="SSF52540">
    <property type="entry name" value="P-loop containing nucleoside triphosphate hydrolases"/>
    <property type="match status" value="1"/>
</dbReference>
<dbReference type="Pfam" id="PF01695">
    <property type="entry name" value="IstB_IS21"/>
    <property type="match status" value="1"/>
</dbReference>
<dbReference type="GO" id="GO:0005524">
    <property type="term" value="F:ATP binding"/>
    <property type="evidence" value="ECO:0007669"/>
    <property type="project" value="InterPro"/>
</dbReference>
<gene>
    <name evidence="2" type="ORF">FFL34_06890</name>
</gene>
<dbReference type="InterPro" id="IPR027417">
    <property type="entry name" value="P-loop_NTPase"/>
</dbReference>
<organism evidence="2 3">
    <name type="scientific">Lentibacillus cibarius</name>
    <dbReference type="NCBI Taxonomy" id="2583219"/>
    <lineage>
        <taxon>Bacteria</taxon>
        <taxon>Bacillati</taxon>
        <taxon>Bacillota</taxon>
        <taxon>Bacilli</taxon>
        <taxon>Bacillales</taxon>
        <taxon>Bacillaceae</taxon>
        <taxon>Lentibacillus</taxon>
    </lineage>
</organism>
<dbReference type="InterPro" id="IPR002611">
    <property type="entry name" value="IstB_ATP-bd"/>
</dbReference>
<dbReference type="PANTHER" id="PTHR30050">
    <property type="entry name" value="CHROMOSOMAL REPLICATION INITIATOR PROTEIN DNAA"/>
    <property type="match status" value="1"/>
</dbReference>